<reference evidence="5 6" key="1">
    <citation type="submission" date="2021-06" db="EMBL/GenBank/DDBJ databases">
        <authorList>
            <person name="Lee D.H."/>
        </authorList>
    </citation>
    <scope>NUCLEOTIDE SEQUENCE [LARGE SCALE GENOMIC DNA]</scope>
    <source>
        <strain evidence="5 6">MMS21-HV4-11</strain>
    </source>
</reference>
<dbReference type="Pfam" id="PF00743">
    <property type="entry name" value="FMO-like"/>
    <property type="match status" value="1"/>
</dbReference>
<protein>
    <submittedName>
        <fullName evidence="5">NAD(P)/FAD-dependent oxidoreductase</fullName>
    </submittedName>
</protein>
<keyword evidence="2" id="KW-0274">FAD</keyword>
<dbReference type="RefSeq" id="WP_216962330.1">
    <property type="nucleotide sequence ID" value="NZ_JAHOPB010000001.1"/>
</dbReference>
<evidence type="ECO:0000313" key="5">
    <source>
        <dbReference type="EMBL" id="MBU8875301.1"/>
    </source>
</evidence>
<keyword evidence="3" id="KW-0521">NADP</keyword>
<sequence length="541" mass="61367">MSKSERQDPRSADFDAIIIGAGMSGLFQLHRLRELGMKVRVFEAGTGVGGTWYWNRYPGARFDSESYSYGYSFSEELLAEWDWTEHFSPQPETLRYLNKVADKFDLRRDIQFRSKVGAAHWHEETRSWQVTLEDGSAHTARFLITAIGPLSAFTMPRIDGIESFEGQSCHTARWPHEPVSFEGKRVAVIGTGATGVQTIQEVAKTAKKLTVFQRTPNWCAPLHNGKIEPDEMAAIRADYPEIFRRCQETFACFLHTADPRGTFEVTPEEREAFFEKLYGERGFGIWVGNFNDILTNKDANALISDFVARKIRSRVKDPAIAEKLIPKNHGFGTRRVPLETRYFEVYNQPNVELVDIKETPIERITPTGIKTSAADYEFDMIIYATGFDALTGAFDRIDFRGVGGRKLKDEWAEGAETFVGMSVEGFPNMLMLLGPHTALGNIPRSIEYNVEWVTDLLRFMRDRGLTRIDARSEGVEAWMKTVQEASVGLLSNEVNSWFTGINTNVEGKQTRRISRYSGSAPAYRARCDEVAAQQYREMDLS</sequence>
<evidence type="ECO:0000256" key="1">
    <source>
        <dbReference type="ARBA" id="ARBA00022630"/>
    </source>
</evidence>
<keyword evidence="4" id="KW-0560">Oxidoreductase</keyword>
<dbReference type="PANTHER" id="PTHR43098:SF5">
    <property type="entry name" value="DUAL-FUNCTIONAL MONOOXYGENASE_METHYLTRANSFERASE PSOF"/>
    <property type="match status" value="1"/>
</dbReference>
<dbReference type="EMBL" id="JAHOPB010000001">
    <property type="protein sequence ID" value="MBU8875301.1"/>
    <property type="molecule type" value="Genomic_DNA"/>
</dbReference>
<organism evidence="5 6">
    <name type="scientific">Reyranella humidisoli</name>
    <dbReference type="NCBI Taxonomy" id="2849149"/>
    <lineage>
        <taxon>Bacteria</taxon>
        <taxon>Pseudomonadati</taxon>
        <taxon>Pseudomonadota</taxon>
        <taxon>Alphaproteobacteria</taxon>
        <taxon>Hyphomicrobiales</taxon>
        <taxon>Reyranellaceae</taxon>
        <taxon>Reyranella</taxon>
    </lineage>
</organism>
<keyword evidence="1" id="KW-0285">Flavoprotein</keyword>
<evidence type="ECO:0000256" key="3">
    <source>
        <dbReference type="ARBA" id="ARBA00022857"/>
    </source>
</evidence>
<proteinExistence type="predicted"/>
<evidence type="ECO:0000256" key="4">
    <source>
        <dbReference type="ARBA" id="ARBA00023002"/>
    </source>
</evidence>
<keyword evidence="6" id="KW-1185">Reference proteome</keyword>
<dbReference type="InterPro" id="IPR050775">
    <property type="entry name" value="FAD-binding_Monooxygenases"/>
</dbReference>
<evidence type="ECO:0000256" key="2">
    <source>
        <dbReference type="ARBA" id="ARBA00022827"/>
    </source>
</evidence>
<name>A0ABS6ILT2_9HYPH</name>
<dbReference type="PANTHER" id="PTHR43098">
    <property type="entry name" value="L-ORNITHINE N(5)-MONOOXYGENASE-RELATED"/>
    <property type="match status" value="1"/>
</dbReference>
<dbReference type="InterPro" id="IPR020946">
    <property type="entry name" value="Flavin_mOase-like"/>
</dbReference>
<gene>
    <name evidence="5" type="ORF">KQ910_16120</name>
</gene>
<evidence type="ECO:0000313" key="6">
    <source>
        <dbReference type="Proteomes" id="UP000727907"/>
    </source>
</evidence>
<accession>A0ABS6ILT2</accession>
<comment type="caution">
    <text evidence="5">The sequence shown here is derived from an EMBL/GenBank/DDBJ whole genome shotgun (WGS) entry which is preliminary data.</text>
</comment>
<dbReference type="Proteomes" id="UP000727907">
    <property type="component" value="Unassembled WGS sequence"/>
</dbReference>